<accession>A0A8A4TJE3</accession>
<dbReference type="EMBL" id="CP071793">
    <property type="protein sequence ID" value="QTD49272.1"/>
    <property type="molecule type" value="Genomic_DNA"/>
</dbReference>
<dbReference type="NCBIfam" id="TIGR00229">
    <property type="entry name" value="sensory_box"/>
    <property type="match status" value="1"/>
</dbReference>
<evidence type="ECO:0000313" key="3">
    <source>
        <dbReference type="Proteomes" id="UP000663929"/>
    </source>
</evidence>
<name>A0A8A4TJE3_SULCO</name>
<dbReference type="Proteomes" id="UP000663929">
    <property type="component" value="Chromosome"/>
</dbReference>
<evidence type="ECO:0000259" key="1">
    <source>
        <dbReference type="PROSITE" id="PS50112"/>
    </source>
</evidence>
<sequence>MGKTTYRDVPVMMHAIDNEGVLIDVNDEWCRVMGYRRDEVLGRKSLDFLTEESRNLAIKSVLPFFFEKGYCKNVPYQFVTKSGAIIEVELSADSVRNEDGTVRESRAVLVNRSEREADDYS</sequence>
<gene>
    <name evidence="2" type="ORF">J3U87_27110</name>
</gene>
<protein>
    <submittedName>
        <fullName evidence="2">PAS domain-containing protein</fullName>
    </submittedName>
</protein>
<dbReference type="InterPro" id="IPR035965">
    <property type="entry name" value="PAS-like_dom_sf"/>
</dbReference>
<dbReference type="SUPFAM" id="SSF55785">
    <property type="entry name" value="PYP-like sensor domain (PAS domain)"/>
    <property type="match status" value="1"/>
</dbReference>
<evidence type="ECO:0000313" key="2">
    <source>
        <dbReference type="EMBL" id="QTD49272.1"/>
    </source>
</evidence>
<proteinExistence type="predicted"/>
<dbReference type="RefSeq" id="WP_237378913.1">
    <property type="nucleotide sequence ID" value="NZ_CP071793.1"/>
</dbReference>
<dbReference type="PROSITE" id="PS50112">
    <property type="entry name" value="PAS"/>
    <property type="match status" value="1"/>
</dbReference>
<reference evidence="2" key="1">
    <citation type="submission" date="2021-03" db="EMBL/GenBank/DDBJ databases">
        <title>Acanthopleuribacteraceae sp. M133.</title>
        <authorList>
            <person name="Wang G."/>
        </authorList>
    </citation>
    <scope>NUCLEOTIDE SEQUENCE</scope>
    <source>
        <strain evidence="2">M133</strain>
    </source>
</reference>
<keyword evidence="3" id="KW-1185">Reference proteome</keyword>
<dbReference type="KEGG" id="scor:J3U87_27110"/>
<dbReference type="InterPro" id="IPR000014">
    <property type="entry name" value="PAS"/>
</dbReference>
<dbReference type="Pfam" id="PF13426">
    <property type="entry name" value="PAS_9"/>
    <property type="match status" value="1"/>
</dbReference>
<dbReference type="CDD" id="cd00130">
    <property type="entry name" value="PAS"/>
    <property type="match status" value="1"/>
</dbReference>
<dbReference type="SMART" id="SM00086">
    <property type="entry name" value="PAC"/>
    <property type="match status" value="1"/>
</dbReference>
<dbReference type="Gene3D" id="3.30.450.20">
    <property type="entry name" value="PAS domain"/>
    <property type="match status" value="1"/>
</dbReference>
<dbReference type="InterPro" id="IPR001610">
    <property type="entry name" value="PAC"/>
</dbReference>
<feature type="domain" description="PAS" evidence="1">
    <location>
        <begin position="15"/>
        <end position="69"/>
    </location>
</feature>
<dbReference type="AlphaFoldDB" id="A0A8A4TJE3"/>
<organism evidence="2 3">
    <name type="scientific">Sulfidibacter corallicola</name>
    <dbReference type="NCBI Taxonomy" id="2818388"/>
    <lineage>
        <taxon>Bacteria</taxon>
        <taxon>Pseudomonadati</taxon>
        <taxon>Acidobacteriota</taxon>
        <taxon>Holophagae</taxon>
        <taxon>Acanthopleuribacterales</taxon>
        <taxon>Acanthopleuribacteraceae</taxon>
        <taxon>Sulfidibacter</taxon>
    </lineage>
</organism>